<sequence length="107" mass="11555">MKKMTYGKSGVDLKRYGRLLKNIKGNLKKHSESSGSGTFAGLLGLDGTLKKGRMVVASVDGVREFMCCSRWPHGCSPRPYSPPQTNRALTMPSTSISLDRCGISSAC</sequence>
<reference evidence="1 2" key="1">
    <citation type="submission" date="2024-09" db="EMBL/GenBank/DDBJ databases">
        <authorList>
            <person name="D'Angelo T."/>
        </authorList>
    </citation>
    <scope>NUCLEOTIDE SEQUENCE [LARGE SCALE GENOMIC DNA]</scope>
    <source>
        <strain evidence="1">SAG AM-311-F02</strain>
    </source>
</reference>
<comment type="caution">
    <text evidence="1">The sequence shown here is derived from an EMBL/GenBank/DDBJ whole genome shotgun (WGS) entry which is preliminary data.</text>
</comment>
<organism evidence="1 2">
    <name type="scientific">Eiseniibacteriota bacterium</name>
    <dbReference type="NCBI Taxonomy" id="2212470"/>
    <lineage>
        <taxon>Bacteria</taxon>
        <taxon>Candidatus Eiseniibacteriota</taxon>
    </lineage>
</organism>
<keyword evidence="2" id="KW-1185">Reference proteome</keyword>
<gene>
    <name evidence="1" type="ORF">ACFL2Z_05495</name>
</gene>
<proteinExistence type="predicted"/>
<protein>
    <submittedName>
        <fullName evidence="1">Uncharacterized protein</fullName>
    </submittedName>
</protein>
<evidence type="ECO:0000313" key="2">
    <source>
        <dbReference type="Proteomes" id="UP001594288"/>
    </source>
</evidence>
<dbReference type="Proteomes" id="UP001594288">
    <property type="component" value="Unassembled WGS sequence"/>
</dbReference>
<accession>A0ABV6YQL5</accession>
<evidence type="ECO:0000313" key="1">
    <source>
        <dbReference type="EMBL" id="MFC1800338.1"/>
    </source>
</evidence>
<name>A0ABV6YQL5_UNCEI</name>
<dbReference type="EMBL" id="JBHPEI010000123">
    <property type="protein sequence ID" value="MFC1800338.1"/>
    <property type="molecule type" value="Genomic_DNA"/>
</dbReference>